<feature type="chain" id="PRO_5046408217" evidence="1">
    <location>
        <begin position="24"/>
        <end position="621"/>
    </location>
</feature>
<evidence type="ECO:0000256" key="1">
    <source>
        <dbReference type="SAM" id="SignalP"/>
    </source>
</evidence>
<organism evidence="2 3">
    <name type="scientific">Mya arenaria</name>
    <name type="common">Soft-shell clam</name>
    <dbReference type="NCBI Taxonomy" id="6604"/>
    <lineage>
        <taxon>Eukaryota</taxon>
        <taxon>Metazoa</taxon>
        <taxon>Spiralia</taxon>
        <taxon>Lophotrochozoa</taxon>
        <taxon>Mollusca</taxon>
        <taxon>Bivalvia</taxon>
        <taxon>Autobranchia</taxon>
        <taxon>Heteroconchia</taxon>
        <taxon>Euheterodonta</taxon>
        <taxon>Imparidentia</taxon>
        <taxon>Neoheterodontei</taxon>
        <taxon>Myida</taxon>
        <taxon>Myoidea</taxon>
        <taxon>Myidae</taxon>
        <taxon>Mya</taxon>
    </lineage>
</organism>
<keyword evidence="3" id="KW-1185">Reference proteome</keyword>
<reference evidence="2" key="1">
    <citation type="submission" date="2022-11" db="EMBL/GenBank/DDBJ databases">
        <title>Centuries of genome instability and evolution in soft-shell clam transmissible cancer (bioRxiv).</title>
        <authorList>
            <person name="Hart S.F.M."/>
            <person name="Yonemitsu M.A."/>
            <person name="Giersch R.M."/>
            <person name="Beal B.F."/>
            <person name="Arriagada G."/>
            <person name="Davis B.W."/>
            <person name="Ostrander E.A."/>
            <person name="Goff S.P."/>
            <person name="Metzger M.J."/>
        </authorList>
    </citation>
    <scope>NUCLEOTIDE SEQUENCE</scope>
    <source>
        <strain evidence="2">MELC-2E11</strain>
        <tissue evidence="2">Siphon/mantle</tissue>
    </source>
</reference>
<name>A0ABY7DWQ6_MYAAR</name>
<keyword evidence="1" id="KW-0732">Signal</keyword>
<sequence length="621" mass="70229">MVDGAKLQILLFSVCCLSVFVKGTKDDPIKDVHIIYMNHLGYVETFIYTTHPWLLSLYINCPYNSSLNGIMLKCPSNDDKLRMLKAIKLGDVSYHAGPMNMQPENMNQLLFELSLNISTSIDNYMGLQREYRTLSQRDVPGMTIAVIPTLVKKNIKAVSVGVNDGTSPPAVPKIFTWKFDDENSVIAMWHKGGYPDNPGPSPSNPGGLSRDGCVTFEGFDTALCFAFRTDNSGPPESVEFPGANLHASTFEKFVEAVWPMRDQLPVVTNEIGDTWIQGISSDPRKLAEYRVVMNALTNCIKEGKCDVNDPQVTESIFNLVKLGEHTWGLPGVYDTVNWTNHDFYRARSAWVEQRVYTQRAVESLRSLPVVAEIKKELKEIKQNAMRPNLEGFDAVEPTSMYKAQDGMEIVFGETGAIIHLYDPYNKENWAKSMSFGRFLYHTYDESDFNRSHSMYPYKWPTFYQKPNLTRNGDAVSKLWDTQLMELFKWRGNDFVLIAKIVVSDDAPHLEFGAPSEVWITYAYNPTVDTPAVDSDVLYTTDSGAGLQVAARDTPLVSLGTVSNIPSPFPIPLAPIQQGEITGFAFNLYNNMWDTNYILWYPYIQEDENFKARFQVNFLTDK</sequence>
<dbReference type="Proteomes" id="UP001164746">
    <property type="component" value="Chromosome 4"/>
</dbReference>
<feature type="signal peptide" evidence="1">
    <location>
        <begin position="1"/>
        <end position="23"/>
    </location>
</feature>
<dbReference type="InterPro" id="IPR032482">
    <property type="entry name" value="DUF5054"/>
</dbReference>
<dbReference type="Pfam" id="PF16477">
    <property type="entry name" value="DUF5054"/>
    <property type="match status" value="1"/>
</dbReference>
<protein>
    <submittedName>
        <fullName evidence="2">Uncharacterized protein</fullName>
    </submittedName>
</protein>
<dbReference type="EMBL" id="CP111015">
    <property type="protein sequence ID" value="WAR01890.1"/>
    <property type="molecule type" value="Genomic_DNA"/>
</dbReference>
<gene>
    <name evidence="2" type="ORF">MAR_008448</name>
</gene>
<accession>A0ABY7DWQ6</accession>
<proteinExistence type="predicted"/>
<evidence type="ECO:0000313" key="2">
    <source>
        <dbReference type="EMBL" id="WAR01890.1"/>
    </source>
</evidence>
<evidence type="ECO:0000313" key="3">
    <source>
        <dbReference type="Proteomes" id="UP001164746"/>
    </source>
</evidence>